<accession>A0ABM3JL11</accession>
<dbReference type="NCBIfam" id="NF033547">
    <property type="entry name" value="transpos_IS1595"/>
    <property type="match status" value="1"/>
</dbReference>
<dbReference type="Pfam" id="PF12762">
    <property type="entry name" value="DDE_Tnp_IS1595"/>
    <property type="match status" value="1"/>
</dbReference>
<evidence type="ECO:0000259" key="1">
    <source>
        <dbReference type="SMART" id="SM01126"/>
    </source>
</evidence>
<keyword evidence="2" id="KW-1185">Reference proteome</keyword>
<gene>
    <name evidence="3" type="primary">LOC125777871</name>
</gene>
<dbReference type="InterPro" id="IPR024445">
    <property type="entry name" value="Tnp_ISXO2-like"/>
</dbReference>
<dbReference type="RefSeq" id="XP_049309917.1">
    <property type="nucleotide sequence ID" value="XM_049453960.1"/>
</dbReference>
<dbReference type="PANTHER" id="PTHR47163">
    <property type="entry name" value="DDE_TNP_IS1595 DOMAIN-CONTAINING PROTEIN"/>
    <property type="match status" value="1"/>
</dbReference>
<dbReference type="GeneID" id="125777871"/>
<evidence type="ECO:0000313" key="2">
    <source>
        <dbReference type="Proteomes" id="UP001652620"/>
    </source>
</evidence>
<dbReference type="SMART" id="SM01126">
    <property type="entry name" value="DDE_Tnp_IS1595"/>
    <property type="match status" value="1"/>
</dbReference>
<proteinExistence type="predicted"/>
<sequence length="332" mass="37961">MENNSSEQATIRGCKANKLSVSEVKEMWNIGKIFHKFQLKESCVSFCEEEGLIAKERVHRLPMVLSVMGNSTVGTFRCRKGSCRTRSAISRSVGTFFENVKIPLPQVFYLMFCYASHWSHEIVRKNSVVREPILSSATICDWYNYCREAVVLYQVENQEAVGKIGGPGKMVQIDESKFGKRKYNKGRSVEGHWVLGMIEDGSDDLRLEVCPGNIRSAEVLIPLIKKHVAPGTIISTDCWKAYDGLPLSNGYEHRKVNHSDPDSPFVAADGTHTQRIESQWRVIKRFFARDNHNNPENFADLIVEYVWRKNVANRHEDPFVKLLEAIKFIYKP</sequence>
<dbReference type="PANTHER" id="PTHR47163:SF2">
    <property type="entry name" value="SI:DKEY-17M8.2"/>
    <property type="match status" value="1"/>
</dbReference>
<name>A0ABM3JL11_BACDO</name>
<dbReference type="InterPro" id="IPR053164">
    <property type="entry name" value="IS1016-like_transposase"/>
</dbReference>
<reference evidence="2" key="1">
    <citation type="submission" date="2025-05" db="UniProtKB">
        <authorList>
            <consortium name="RefSeq"/>
        </authorList>
    </citation>
    <scope>NUCLEOTIDE SEQUENCE [LARGE SCALE GENOMIC DNA]</scope>
</reference>
<protein>
    <submittedName>
        <fullName evidence="3">Uncharacterized protein LOC125777871</fullName>
    </submittedName>
</protein>
<reference evidence="3" key="2">
    <citation type="submission" date="2025-08" db="UniProtKB">
        <authorList>
            <consortium name="RefSeq"/>
        </authorList>
    </citation>
    <scope>IDENTIFICATION</scope>
    <source>
        <tissue evidence="3">Adult</tissue>
    </source>
</reference>
<feature type="domain" description="ISXO2-like transposase" evidence="1">
    <location>
        <begin position="163"/>
        <end position="310"/>
    </location>
</feature>
<dbReference type="Proteomes" id="UP001652620">
    <property type="component" value="Chromosome 1"/>
</dbReference>
<evidence type="ECO:0000313" key="3">
    <source>
        <dbReference type="RefSeq" id="XP_049309917.1"/>
    </source>
</evidence>
<organism evidence="2 3">
    <name type="scientific">Bactrocera dorsalis</name>
    <name type="common">Oriental fruit fly</name>
    <name type="synonym">Dacus dorsalis</name>
    <dbReference type="NCBI Taxonomy" id="27457"/>
    <lineage>
        <taxon>Eukaryota</taxon>
        <taxon>Metazoa</taxon>
        <taxon>Ecdysozoa</taxon>
        <taxon>Arthropoda</taxon>
        <taxon>Hexapoda</taxon>
        <taxon>Insecta</taxon>
        <taxon>Pterygota</taxon>
        <taxon>Neoptera</taxon>
        <taxon>Endopterygota</taxon>
        <taxon>Diptera</taxon>
        <taxon>Brachycera</taxon>
        <taxon>Muscomorpha</taxon>
        <taxon>Tephritoidea</taxon>
        <taxon>Tephritidae</taxon>
        <taxon>Bactrocera</taxon>
        <taxon>Bactrocera</taxon>
    </lineage>
</organism>